<evidence type="ECO:0000313" key="3">
    <source>
        <dbReference type="Proteomes" id="UP001165160"/>
    </source>
</evidence>
<dbReference type="InterPro" id="IPR003034">
    <property type="entry name" value="SAP_dom"/>
</dbReference>
<protein>
    <recommendedName>
        <fullName evidence="1">SAP domain-containing protein</fullName>
    </recommendedName>
</protein>
<gene>
    <name evidence="2" type="ORF">TrVE_jg1098</name>
</gene>
<evidence type="ECO:0000313" key="2">
    <source>
        <dbReference type="EMBL" id="GMI05628.1"/>
    </source>
</evidence>
<evidence type="ECO:0000259" key="1">
    <source>
        <dbReference type="PROSITE" id="PS50800"/>
    </source>
</evidence>
<organism evidence="2 3">
    <name type="scientific">Triparma verrucosa</name>
    <dbReference type="NCBI Taxonomy" id="1606542"/>
    <lineage>
        <taxon>Eukaryota</taxon>
        <taxon>Sar</taxon>
        <taxon>Stramenopiles</taxon>
        <taxon>Ochrophyta</taxon>
        <taxon>Bolidophyceae</taxon>
        <taxon>Parmales</taxon>
        <taxon>Triparmaceae</taxon>
        <taxon>Triparma</taxon>
    </lineage>
</organism>
<dbReference type="Pfam" id="PF02037">
    <property type="entry name" value="SAP"/>
    <property type="match status" value="1"/>
</dbReference>
<comment type="caution">
    <text evidence="2">The sequence shown here is derived from an EMBL/GenBank/DDBJ whole genome shotgun (WGS) entry which is preliminary data.</text>
</comment>
<accession>A0A9W7CBF5</accession>
<dbReference type="SUPFAM" id="SSF68906">
    <property type="entry name" value="SAP domain"/>
    <property type="match status" value="1"/>
</dbReference>
<dbReference type="AlphaFoldDB" id="A0A9W7CBF5"/>
<dbReference type="EMBL" id="BRXX01000333">
    <property type="protein sequence ID" value="GMI05628.1"/>
    <property type="molecule type" value="Genomic_DNA"/>
</dbReference>
<dbReference type="SMART" id="SM00513">
    <property type="entry name" value="SAP"/>
    <property type="match status" value="1"/>
</dbReference>
<reference evidence="3" key="1">
    <citation type="journal article" date="2023" name="Commun. Biol.">
        <title>Genome analysis of Parmales, the sister group of diatoms, reveals the evolutionary specialization of diatoms from phago-mixotrophs to photoautotrophs.</title>
        <authorList>
            <person name="Ban H."/>
            <person name="Sato S."/>
            <person name="Yoshikawa S."/>
            <person name="Yamada K."/>
            <person name="Nakamura Y."/>
            <person name="Ichinomiya M."/>
            <person name="Sato N."/>
            <person name="Blanc-Mathieu R."/>
            <person name="Endo H."/>
            <person name="Kuwata A."/>
            <person name="Ogata H."/>
        </authorList>
    </citation>
    <scope>NUCLEOTIDE SEQUENCE [LARGE SCALE GENOMIC DNA]</scope>
    <source>
        <strain evidence="3">NIES 3699</strain>
    </source>
</reference>
<dbReference type="PROSITE" id="PS50800">
    <property type="entry name" value="SAP"/>
    <property type="match status" value="1"/>
</dbReference>
<dbReference type="Proteomes" id="UP001165160">
    <property type="component" value="Unassembled WGS sequence"/>
</dbReference>
<name>A0A9W7CBF5_9STRA</name>
<feature type="domain" description="SAP" evidence="1">
    <location>
        <begin position="77"/>
        <end position="111"/>
    </location>
</feature>
<proteinExistence type="predicted"/>
<dbReference type="InterPro" id="IPR036361">
    <property type="entry name" value="SAP_dom_sf"/>
</dbReference>
<keyword evidence="3" id="KW-1185">Reference proteome</keyword>
<sequence length="357" mass="39637">MHLLFHTSVHSPLLAIIALSSFLLPSVTTFVIRSPLPRPFSPVHSPVKVPHLYTSPQKFTNNFNNPPFATSSSSSSYSSYTVPELKAMLRSLNLKVSGNKSTLISRLTDHASDSRPADSSQVQPQVDLINDSKIPQNLKETTFTNVASYVDADVSPEDDSSRSLDTEFEPSSSSRLVDNLYRTTLKIDSFEYDLIATKDSLKPYLSGGSSYSSISDDPITLSSSEVKSVLLVGPSSPSLLTEITLETSPSIIVHVPSIKSSSNLIDIFEYLDKEYGTVGKCIWLTETIDIKLPDINVLINWRVPSKKMTNCKTITLHEEDERKGDEEHMKVKWEEGSGMLLASAWCNTWGRVFLRTR</sequence>
<dbReference type="Gene3D" id="1.10.720.30">
    <property type="entry name" value="SAP domain"/>
    <property type="match status" value="1"/>
</dbReference>